<accession>A0A0F9H0A9</accession>
<evidence type="ECO:0000313" key="1">
    <source>
        <dbReference type="EMBL" id="KKM04500.1"/>
    </source>
</evidence>
<proteinExistence type="predicted"/>
<dbReference type="EMBL" id="LAZR01016439">
    <property type="protein sequence ID" value="KKM04500.1"/>
    <property type="molecule type" value="Genomic_DNA"/>
</dbReference>
<reference evidence="1" key="1">
    <citation type="journal article" date="2015" name="Nature">
        <title>Complex archaea that bridge the gap between prokaryotes and eukaryotes.</title>
        <authorList>
            <person name="Spang A."/>
            <person name="Saw J.H."/>
            <person name="Jorgensen S.L."/>
            <person name="Zaremba-Niedzwiedzka K."/>
            <person name="Martijn J."/>
            <person name="Lind A.E."/>
            <person name="van Eijk R."/>
            <person name="Schleper C."/>
            <person name="Guy L."/>
            <person name="Ettema T.J."/>
        </authorList>
    </citation>
    <scope>NUCLEOTIDE SEQUENCE</scope>
</reference>
<organism evidence="1">
    <name type="scientific">marine sediment metagenome</name>
    <dbReference type="NCBI Taxonomy" id="412755"/>
    <lineage>
        <taxon>unclassified sequences</taxon>
        <taxon>metagenomes</taxon>
        <taxon>ecological metagenomes</taxon>
    </lineage>
</organism>
<comment type="caution">
    <text evidence="1">The sequence shown here is derived from an EMBL/GenBank/DDBJ whole genome shotgun (WGS) entry which is preliminary data.</text>
</comment>
<name>A0A0F9H0A9_9ZZZZ</name>
<dbReference type="AlphaFoldDB" id="A0A0F9H0A9"/>
<gene>
    <name evidence="1" type="ORF">LCGC14_1763590</name>
</gene>
<sequence>MIDGKFYGMCLVRVEQQLSLAEARIKEGKERNSDRVLLESYCSADPEDICDILEIYDLQNMDEASLFEKLEELADTVSILTKSSLSFGYSEEGHIGLFASLAPVIQAGPEAGPVEAATARA</sequence>
<protein>
    <submittedName>
        <fullName evidence="1">Uncharacterized protein</fullName>
    </submittedName>
</protein>